<dbReference type="PANTHER" id="PTHR31876:SF26">
    <property type="entry name" value="PROTEIN LIKE COV 2"/>
    <property type="match status" value="1"/>
</dbReference>
<gene>
    <name evidence="2" type="ORF">Rsw2DRAFT_1076</name>
</gene>
<sequence>MTDLPPPLAHKRRGLLGGLRASFLTGLVVVLPVGLTIYLIWTVIGMIDSWILPLVPGPYQPDALMRRFFGPDYEFPVRGVGVVVFLVFTAVVGWIAKGLIGRSLIGWAEGLVDRMPVVRSIYNGLKQIAETVFAQSETNFDKACLVEFPRQGIWAIGFVATKARDELAQKIPVDGDVLTVFVATTPNPTSGFLVYVPADRVIMLDMSLEDAAKLIISAGLVYPNPKDPSQPVLTAA</sequence>
<evidence type="ECO:0000256" key="1">
    <source>
        <dbReference type="SAM" id="Phobius"/>
    </source>
</evidence>
<dbReference type="eggNOG" id="COG2928">
    <property type="taxonomic scope" value="Bacteria"/>
</dbReference>
<feature type="transmembrane region" description="Helical" evidence="1">
    <location>
        <begin position="21"/>
        <end position="44"/>
    </location>
</feature>
<proteinExistence type="predicted"/>
<evidence type="ECO:0008006" key="4">
    <source>
        <dbReference type="Google" id="ProtNLM"/>
    </source>
</evidence>
<feature type="transmembrane region" description="Helical" evidence="1">
    <location>
        <begin position="75"/>
        <end position="96"/>
    </location>
</feature>
<keyword evidence="1" id="KW-1133">Transmembrane helix</keyword>
<keyword evidence="1" id="KW-0812">Transmembrane</keyword>
<dbReference type="Pfam" id="PF04367">
    <property type="entry name" value="DUF502"/>
    <property type="match status" value="1"/>
</dbReference>
<dbReference type="InterPro" id="IPR007462">
    <property type="entry name" value="COV1-like"/>
</dbReference>
<dbReference type="AlphaFoldDB" id="C8RZ48"/>
<dbReference type="RefSeq" id="WP_008028830.1">
    <property type="nucleotide sequence ID" value="NZ_ACYY01000005.1"/>
</dbReference>
<name>C8RZ48_9RHOB</name>
<evidence type="ECO:0000313" key="2">
    <source>
        <dbReference type="EMBL" id="EEW26005.1"/>
    </source>
</evidence>
<evidence type="ECO:0000313" key="3">
    <source>
        <dbReference type="Proteomes" id="UP000010121"/>
    </source>
</evidence>
<dbReference type="OrthoDB" id="9780267at2"/>
<keyword evidence="1" id="KW-0472">Membrane</keyword>
<dbReference type="STRING" id="371731.Rsw2DRAFT_1076"/>
<protein>
    <recommendedName>
        <fullName evidence="4">DUF502 domain-containing protein</fullName>
    </recommendedName>
</protein>
<comment type="caution">
    <text evidence="2">The sequence shown here is derived from an EMBL/GenBank/DDBJ whole genome shotgun (WGS) entry which is preliminary data.</text>
</comment>
<dbReference type="EMBL" id="ACYY01000005">
    <property type="protein sequence ID" value="EEW26005.1"/>
    <property type="molecule type" value="Genomic_DNA"/>
</dbReference>
<accession>C8RZ48</accession>
<dbReference type="PANTHER" id="PTHR31876">
    <property type="entry name" value="COV-LIKE PROTEIN 1"/>
    <property type="match status" value="1"/>
</dbReference>
<organism evidence="2 3">
    <name type="scientific">Rhodobacter ferrooxidans</name>
    <dbReference type="NCBI Taxonomy" id="371731"/>
    <lineage>
        <taxon>Bacteria</taxon>
        <taxon>Pseudomonadati</taxon>
        <taxon>Pseudomonadota</taxon>
        <taxon>Alphaproteobacteria</taxon>
        <taxon>Rhodobacterales</taxon>
        <taxon>Rhodobacter group</taxon>
        <taxon>Rhodobacter</taxon>
    </lineage>
</organism>
<keyword evidence="3" id="KW-1185">Reference proteome</keyword>
<reference evidence="2 3" key="1">
    <citation type="submission" date="2009-08" db="EMBL/GenBank/DDBJ databases">
        <title>The draft genome of Rhodobacter sp. SW2.</title>
        <authorList>
            <consortium name="US DOE Joint Genome Institute (JGI-PGF)"/>
            <person name="Lucas S."/>
            <person name="Copeland A."/>
            <person name="Lapidus A."/>
            <person name="Glavina del Rio T."/>
            <person name="Tice H."/>
            <person name="Bruce D."/>
            <person name="Goodwin L."/>
            <person name="Pitluck S."/>
            <person name="Larimer F."/>
            <person name="Land M.L."/>
            <person name="Hauser L."/>
            <person name="Emerson D."/>
        </authorList>
    </citation>
    <scope>NUCLEOTIDE SEQUENCE [LARGE SCALE GENOMIC DNA]</scope>
    <source>
        <strain evidence="2 3">SW2</strain>
    </source>
</reference>
<dbReference type="Proteomes" id="UP000010121">
    <property type="component" value="Unassembled WGS sequence"/>
</dbReference>